<feature type="region of interest" description="Disordered" evidence="5">
    <location>
        <begin position="1"/>
        <end position="21"/>
    </location>
</feature>
<feature type="region of interest" description="Disordered" evidence="5">
    <location>
        <begin position="978"/>
        <end position="1033"/>
    </location>
</feature>
<feature type="region of interest" description="Disordered" evidence="5">
    <location>
        <begin position="1118"/>
        <end position="1196"/>
    </location>
</feature>
<dbReference type="Pfam" id="PF00109">
    <property type="entry name" value="ketoacyl-synt"/>
    <property type="match status" value="1"/>
</dbReference>
<feature type="region of interest" description="C-terminal hotdog fold" evidence="4">
    <location>
        <begin position="2078"/>
        <end position="2228"/>
    </location>
</feature>
<dbReference type="CDD" id="cd08953">
    <property type="entry name" value="KR_2_SDR_x"/>
    <property type="match status" value="1"/>
</dbReference>
<dbReference type="InterPro" id="IPR014031">
    <property type="entry name" value="Ketoacyl_synth_C"/>
</dbReference>
<dbReference type="PANTHER" id="PTHR43074:SF1">
    <property type="entry name" value="BETA-KETOACYL SYNTHASE FAMILY PROTEIN-RELATED"/>
    <property type="match status" value="1"/>
</dbReference>
<evidence type="ECO:0000256" key="2">
    <source>
        <dbReference type="ARBA" id="ARBA00022553"/>
    </source>
</evidence>
<dbReference type="Gene3D" id="3.30.70.250">
    <property type="entry name" value="Malonyl-CoA ACP transacylase, ACP-binding"/>
    <property type="match status" value="1"/>
</dbReference>
<evidence type="ECO:0000259" key="8">
    <source>
        <dbReference type="PROSITE" id="PS52019"/>
    </source>
</evidence>
<dbReference type="InterPro" id="IPR036291">
    <property type="entry name" value="NAD(P)-bd_dom_sf"/>
</dbReference>
<dbReference type="InterPro" id="IPR001227">
    <property type="entry name" value="Ac_transferase_dom_sf"/>
</dbReference>
<dbReference type="CDD" id="cd00833">
    <property type="entry name" value="PKS"/>
    <property type="match status" value="1"/>
</dbReference>
<reference evidence="9 10" key="1">
    <citation type="submission" date="2020-04" db="EMBL/GenBank/DDBJ databases">
        <title>MicrobeNet Type strains.</title>
        <authorList>
            <person name="Nicholson A.C."/>
        </authorList>
    </citation>
    <scope>NUCLEOTIDE SEQUENCE [LARGE SCALE GENOMIC DNA]</scope>
    <source>
        <strain evidence="9 10">ATCC BAA-14</strain>
    </source>
</reference>
<dbReference type="PROSITE" id="PS52004">
    <property type="entry name" value="KS3_2"/>
    <property type="match status" value="1"/>
</dbReference>
<protein>
    <submittedName>
        <fullName evidence="9">SDR family NAD(P)-dependent oxidoreductase</fullName>
    </submittedName>
</protein>
<dbReference type="InterPro" id="IPR016036">
    <property type="entry name" value="Malonyl_transacylase_ACP-bd"/>
</dbReference>
<dbReference type="SUPFAM" id="SSF55048">
    <property type="entry name" value="Probable ACP-binding domain of malonyl-CoA ACP transacylase"/>
    <property type="match status" value="1"/>
</dbReference>
<dbReference type="Pfam" id="PF00550">
    <property type="entry name" value="PP-binding"/>
    <property type="match status" value="2"/>
</dbReference>
<feature type="domain" description="Carrier" evidence="6">
    <location>
        <begin position="1309"/>
        <end position="1386"/>
    </location>
</feature>
<dbReference type="InterPro" id="IPR013968">
    <property type="entry name" value="PKS_KR"/>
</dbReference>
<evidence type="ECO:0000256" key="5">
    <source>
        <dbReference type="SAM" id="MobiDB-lite"/>
    </source>
</evidence>
<feature type="region of interest" description="N-terminal hotdog fold" evidence="4">
    <location>
        <begin position="1939"/>
        <end position="2064"/>
    </location>
</feature>
<feature type="active site" description="Proton donor; for dehydratase activity" evidence="4">
    <location>
        <position position="2145"/>
    </location>
</feature>
<dbReference type="InterPro" id="IPR016039">
    <property type="entry name" value="Thiolase-like"/>
</dbReference>
<feature type="domain" description="PKS/mFAS DH" evidence="8">
    <location>
        <begin position="1939"/>
        <end position="2228"/>
    </location>
</feature>
<feature type="active site" description="Proton acceptor; for dehydratase activity" evidence="4">
    <location>
        <position position="1976"/>
    </location>
</feature>
<organism evidence="9 10">
    <name type="scientific">Gordonia polyisoprenivorans</name>
    <dbReference type="NCBI Taxonomy" id="84595"/>
    <lineage>
        <taxon>Bacteria</taxon>
        <taxon>Bacillati</taxon>
        <taxon>Actinomycetota</taxon>
        <taxon>Actinomycetes</taxon>
        <taxon>Mycobacteriales</taxon>
        <taxon>Gordoniaceae</taxon>
        <taxon>Gordonia</taxon>
    </lineage>
</organism>
<dbReference type="SMART" id="SM00825">
    <property type="entry name" value="PKS_KS"/>
    <property type="match status" value="1"/>
</dbReference>
<comment type="caution">
    <text evidence="9">The sequence shown here is derived from an EMBL/GenBank/DDBJ whole genome shotgun (WGS) entry which is preliminary data.</text>
</comment>
<dbReference type="Proteomes" id="UP000563898">
    <property type="component" value="Unassembled WGS sequence"/>
</dbReference>
<dbReference type="InterPro" id="IPR016035">
    <property type="entry name" value="Acyl_Trfase/lysoPLipase"/>
</dbReference>
<feature type="region of interest" description="Disordered" evidence="5">
    <location>
        <begin position="1384"/>
        <end position="1404"/>
    </location>
</feature>
<feature type="compositionally biased region" description="Polar residues" evidence="5">
    <location>
        <begin position="1153"/>
        <end position="1162"/>
    </location>
</feature>
<dbReference type="GO" id="GO:0004315">
    <property type="term" value="F:3-oxoacyl-[acyl-carrier-protein] synthase activity"/>
    <property type="evidence" value="ECO:0007669"/>
    <property type="project" value="InterPro"/>
</dbReference>
<dbReference type="RefSeq" id="WP_168436281.1">
    <property type="nucleotide sequence ID" value="NZ_JAAXPC010000009.1"/>
</dbReference>
<gene>
    <name evidence="9" type="ORF">HGA05_17060</name>
</gene>
<dbReference type="SUPFAM" id="SSF51735">
    <property type="entry name" value="NAD(P)-binding Rossmann-fold domains"/>
    <property type="match status" value="1"/>
</dbReference>
<dbReference type="InterPro" id="IPR014030">
    <property type="entry name" value="Ketoacyl_synth_N"/>
</dbReference>
<dbReference type="SMART" id="SM00827">
    <property type="entry name" value="PKS_AT"/>
    <property type="match status" value="1"/>
</dbReference>
<dbReference type="InterPro" id="IPR009081">
    <property type="entry name" value="PP-bd_ACP"/>
</dbReference>
<dbReference type="InterPro" id="IPR036736">
    <property type="entry name" value="ACP-like_sf"/>
</dbReference>
<evidence type="ECO:0000259" key="7">
    <source>
        <dbReference type="PROSITE" id="PS52004"/>
    </source>
</evidence>
<dbReference type="Gene3D" id="3.40.47.10">
    <property type="match status" value="1"/>
</dbReference>
<evidence type="ECO:0000256" key="3">
    <source>
        <dbReference type="ARBA" id="ARBA00022679"/>
    </source>
</evidence>
<dbReference type="PROSITE" id="PS00606">
    <property type="entry name" value="KS3_1"/>
    <property type="match status" value="1"/>
</dbReference>
<proteinExistence type="predicted"/>
<dbReference type="PANTHER" id="PTHR43074">
    <property type="entry name" value="OMEGA-3 POLYUNSATURATED FATTY ACID SYNTHASE PFAB-RELATED"/>
    <property type="match status" value="1"/>
</dbReference>
<dbReference type="SUPFAM" id="SSF53901">
    <property type="entry name" value="Thiolase-like"/>
    <property type="match status" value="1"/>
</dbReference>
<evidence type="ECO:0000256" key="4">
    <source>
        <dbReference type="PROSITE-ProRule" id="PRU01363"/>
    </source>
</evidence>
<evidence type="ECO:0000313" key="10">
    <source>
        <dbReference type="Proteomes" id="UP000563898"/>
    </source>
</evidence>
<evidence type="ECO:0000256" key="1">
    <source>
        <dbReference type="ARBA" id="ARBA00022450"/>
    </source>
</evidence>
<dbReference type="Gene3D" id="3.10.129.110">
    <property type="entry name" value="Polyketide synthase dehydratase"/>
    <property type="match status" value="1"/>
</dbReference>
<dbReference type="InterPro" id="IPR049900">
    <property type="entry name" value="PKS_mFAS_DH"/>
</dbReference>
<dbReference type="InterPro" id="IPR052568">
    <property type="entry name" value="PKS-FAS_Synthase"/>
</dbReference>
<dbReference type="Gene3D" id="3.40.50.720">
    <property type="entry name" value="NAD(P)-binding Rossmann-like Domain"/>
    <property type="match status" value="1"/>
</dbReference>
<evidence type="ECO:0000313" key="9">
    <source>
        <dbReference type="EMBL" id="NKY03281.1"/>
    </source>
</evidence>
<dbReference type="SUPFAM" id="SSF52151">
    <property type="entry name" value="FabD/lysophospholipase-like"/>
    <property type="match status" value="1"/>
</dbReference>
<accession>A0A846WSD7</accession>
<name>A0A846WSD7_9ACTN</name>
<dbReference type="Pfam" id="PF08659">
    <property type="entry name" value="KR"/>
    <property type="match status" value="1"/>
</dbReference>
<dbReference type="SUPFAM" id="SSF47336">
    <property type="entry name" value="ACP-like"/>
    <property type="match status" value="2"/>
</dbReference>
<dbReference type="Pfam" id="PF00698">
    <property type="entry name" value="Acyl_transf_1"/>
    <property type="match status" value="1"/>
</dbReference>
<feature type="region of interest" description="Disordered" evidence="5">
    <location>
        <begin position="1463"/>
        <end position="1492"/>
    </location>
</feature>
<dbReference type="GO" id="GO:0006633">
    <property type="term" value="P:fatty acid biosynthetic process"/>
    <property type="evidence" value="ECO:0007669"/>
    <property type="project" value="InterPro"/>
</dbReference>
<dbReference type="Gene3D" id="3.40.366.10">
    <property type="entry name" value="Malonyl-Coenzyme A Acyl Carrier Protein, domain 2"/>
    <property type="match status" value="1"/>
</dbReference>
<keyword evidence="3" id="KW-0808">Transferase</keyword>
<dbReference type="InterPro" id="IPR018201">
    <property type="entry name" value="Ketoacyl_synth_AS"/>
</dbReference>
<feature type="compositionally biased region" description="Polar residues" evidence="5">
    <location>
        <begin position="988"/>
        <end position="998"/>
    </location>
</feature>
<feature type="domain" description="Ketosynthase family 3 (KS3)" evidence="7">
    <location>
        <begin position="27"/>
        <end position="482"/>
    </location>
</feature>
<dbReference type="SMART" id="SM00822">
    <property type="entry name" value="PKS_KR"/>
    <property type="match status" value="1"/>
</dbReference>
<keyword evidence="1" id="KW-0596">Phosphopantetheine</keyword>
<dbReference type="PROSITE" id="PS50075">
    <property type="entry name" value="CARRIER"/>
    <property type="match status" value="1"/>
</dbReference>
<keyword evidence="2" id="KW-0597">Phosphoprotein</keyword>
<dbReference type="InterPro" id="IPR042104">
    <property type="entry name" value="PKS_dehydratase_sf"/>
</dbReference>
<dbReference type="InterPro" id="IPR014043">
    <property type="entry name" value="Acyl_transferase_dom"/>
</dbReference>
<dbReference type="Pfam" id="PF02801">
    <property type="entry name" value="Ketoacyl-synt_C"/>
    <property type="match status" value="1"/>
</dbReference>
<feature type="compositionally biased region" description="Low complexity" evidence="5">
    <location>
        <begin position="1467"/>
        <end position="1478"/>
    </location>
</feature>
<feature type="compositionally biased region" description="Low complexity" evidence="5">
    <location>
        <begin position="1138"/>
        <end position="1152"/>
    </location>
</feature>
<dbReference type="EMBL" id="JAAXPC010000009">
    <property type="protein sequence ID" value="NKY03281.1"/>
    <property type="molecule type" value="Genomic_DNA"/>
</dbReference>
<dbReference type="PROSITE" id="PS52019">
    <property type="entry name" value="PKS_MFAS_DH"/>
    <property type="match status" value="1"/>
</dbReference>
<evidence type="ECO:0000259" key="6">
    <source>
        <dbReference type="PROSITE" id="PS50075"/>
    </source>
</evidence>
<dbReference type="InterPro" id="IPR057326">
    <property type="entry name" value="KR_dom"/>
</dbReference>
<dbReference type="InterPro" id="IPR020841">
    <property type="entry name" value="PKS_Beta-ketoAc_synthase_dom"/>
</dbReference>
<sequence>MTTVPSADVGAPTGADTDRHVQRRLARNPIAIVGMSGLLPQAADLGQYWQNIVDGVDCTTEVPDSRWSLDDYFDADPSAPDKTYSRRGAFLPDVAFDPLEFGLPPNQLEVTSTMQTLSLGVARDLLLDTGAPGSEWYDPSRTGVVLGTTGPVPLMHPLAARLSTPVLKEVARSCGISDDDADRLAEKFTAAFAPWEENSFPGLLANVVAGRIANRLGLGGMNCTVDAACAASLAAIRTAVAELVDGRADTMITGGVDTENSIFIYMCFSKVGALSKTDAIKPFSDNADGTLLGEGITMLALRRLSDAQRDGNRIYAVIRGLGSSSDGRSKSIYAPRAEGQLVALRRAYADAECSPTSVELFEAHATGTAVGDRTELTALGELLADASENRFAAVGSVKSQIGHTKGAAGTASVMKLALGLHHRVLPGTINVAAPNAAITAESPYYVNTRTRPWIRDPQRPVRRAAASAMGFGGTNFHVVLEEAPGSPGATRPLHSVARAHLWHAPDVATLIDRVRTESPVDGDVPAEEVRVGFVSSDDANAEYLREVAVEQLIAQPGASSWRHPEGIYYAAAAMPDLRVAALFAGQGSQYVDMGITAALNVPTLTRAFDDANAVFAGASTRLGSVVFPPPAFTDEEREAQEMMLRRTEFAQPAIGALAAGQFRFLAELGLAVTDFAGHSFGELTALWASGSLSDNDFHALARARGAAMAPSGDGDRGTMLAVPADRDRVEEMLDGRDDIWLCNHNAPDQVVVGGGTDAVERFAADARDAGLNVRQLPVSAAFHTPYVDHAVDAFRPAAEAATIGAPHGVVYANSPGAHYGDDIERNRDTLVGQLRRPVEFAAALSAMADAGCNVFVEFGPKKVLTSLVDRTLDDVVAIPTDAGPLGDSDVALKRAAVHLAVLGAPLTDINRYASDPVAPRPSTGMTVTLSAPEYVPAVRKQAYQDALHDGFRIGAQSTAAQSTAAQSTAAQSTAAQSAAAQSMAGRPNGTTVDVSSQAPPIAATTLAQPTESDMTMEIPSAPDVTVSPTRPAAEKVAAPAGDLGALLADHLHTHRGYLEGQLTLARELAQAVAQPHADPATLAAIGAVSTHGIAISEGHIRASEVIAEIVALDQGAAPTVPMRTSPAPSMDIMREESSPAALAPSAVQPAVSQAQGLRTTDAPSVGSPAGPEEAPPERTSPEPTSPEPTSPDQAAVQTAVTADDVRSALREVVAERTGYPVDMVDPAMDLEADLGVDSIKRVQVLGEVQARFPQLPSLGPEQLGTARSLDQIVTLLAVDAATAAAPDHPVPTPPMAPEDSAETTVVTADDVRSALREVVAERTGYPVDMVDPAMDLEADLGVDSIKRVQVLGEVQARFPQLPSLGPEQLGTARSLDQIVALLTTGGDADPKGEAPRDGAPTSDSAVRRHFIATAELPPIDRAVRPFGDQPVAVVLGIGVFDDRAQAIAEALRADGWRVAESTRPFVDAPDGPDATDATDATDHSGAPSDDSVVREPMDLCVMVLPTGTDEDASAMGGLAETAARLEEAILAAGTVVEGLVTQAEHTGRRAGLVTVTAVDGHLGLAPADVLRGCGPLPDAVSASVAGVGGLVKTVAAEHPALFVRALDVDERLDAQGCARHVLAEITDGATDVVEVGIDAAGRRRTLVPHRGHHRHSSTPIAENPEVDQLTAGDVVVVSGGARGITALCVEALAERCDARFVLMGRTPLADEPEWARGVADTGLRAAAIAAMASSRPTPAEIGRSCAAVLAGREIAALLRRLGTDGPSPRVRYVSADIADAESVSAALAPLRAEITAVVHGAGVLADAPLMSKTRDQIRSVFAPKLLGLGALLDALSADADDSPLRSLVLFTSVAGLYGNAGQADYAVANEALVRFAARWKARHPDRHVTAIDWGAWDAGMVDETLRAHFVARGVTLLPPEVGVRAFTEQYGQHRRDDTAVLVGEDASLCPTIEPDRSVEVVRSLTELARQPVLLAHRIGAHPVLPATFAIGAMIGVAERSAPGRTIRRVEGFEVLRGIVFDDAPLEAPNVEIVPARGRLVASITTAADRGPVPRYRAHLLDSAPGPDRSVVALPDDFGTGASGNELYCDAVQFHGPSLQGMRQIWRPSPDTVIVECSRPQPVDPKDDSVIIDAYRGALHDPVLADLVLQVPPVLGHQLRGGAWLPLGVGAWTHLHPLPDTDPFLVVAGHPRVADTQVICDVTVYDTAHTMLAHLGDVTVVTTADLSDKFSDSVRQWNP</sequence>
<dbReference type="Gene3D" id="1.10.1200.10">
    <property type="entry name" value="ACP-like"/>
    <property type="match status" value="2"/>
</dbReference>